<dbReference type="AlphaFoldDB" id="A0A0X3ALR0"/>
<name>A0A0X3ALR0_9FLAO</name>
<reference evidence="1 2" key="1">
    <citation type="submission" date="2016-01" db="EMBL/GenBank/DDBJ databases">
        <authorList>
            <person name="McClelland M."/>
            <person name="Jain A."/>
            <person name="Saraogi P."/>
            <person name="Mendelson R."/>
            <person name="Westerman R."/>
            <person name="SanMiguel P."/>
            <person name="Csonka L."/>
        </authorList>
    </citation>
    <scope>NUCLEOTIDE SEQUENCE [LARGE SCALE GENOMIC DNA]</scope>
    <source>
        <strain evidence="1 2">R-53146</strain>
    </source>
</reference>
<sequence>MDMNVLFSITQEINKQPLNRQFFKYYPNTSISEYSYNETLKYIEYVYKDGIRNHLLTSVTNSYYLEIILNNSTKGKKIDELVNLLNHI</sequence>
<organism evidence="1 2">
    <name type="scientific">Apibacter mensalis</name>
    <dbReference type="NCBI Taxonomy" id="1586267"/>
    <lineage>
        <taxon>Bacteria</taxon>
        <taxon>Pseudomonadati</taxon>
        <taxon>Bacteroidota</taxon>
        <taxon>Flavobacteriia</taxon>
        <taxon>Flavobacteriales</taxon>
        <taxon>Weeksellaceae</taxon>
        <taxon>Apibacter</taxon>
    </lineage>
</organism>
<protein>
    <submittedName>
        <fullName evidence="1">Lantibiotic dehydratase, C terminus</fullName>
    </submittedName>
</protein>
<proteinExistence type="predicted"/>
<evidence type="ECO:0000313" key="1">
    <source>
        <dbReference type="EMBL" id="CVK15321.1"/>
    </source>
</evidence>
<dbReference type="STRING" id="1586267.GCA_001418685_00133"/>
<keyword evidence="2" id="KW-1185">Reference proteome</keyword>
<gene>
    <name evidence="1" type="ORF">Ga0061079_101134</name>
</gene>
<evidence type="ECO:0000313" key="2">
    <source>
        <dbReference type="Proteomes" id="UP000182761"/>
    </source>
</evidence>
<accession>A0A0X3ALR0</accession>
<dbReference type="EMBL" id="FCOR01000001">
    <property type="protein sequence ID" value="CVK15321.1"/>
    <property type="molecule type" value="Genomic_DNA"/>
</dbReference>
<dbReference type="Proteomes" id="UP000182761">
    <property type="component" value="Unassembled WGS sequence"/>
</dbReference>